<proteinExistence type="predicted"/>
<accession>A0A0E2BAB0</accession>
<dbReference type="EMBL" id="AHON02000078">
    <property type="protein sequence ID" value="EKO32268.1"/>
    <property type="molecule type" value="Genomic_DNA"/>
</dbReference>
<evidence type="ECO:0000313" key="2">
    <source>
        <dbReference type="Proteomes" id="UP000006329"/>
    </source>
</evidence>
<dbReference type="Proteomes" id="UP000006329">
    <property type="component" value="Unassembled WGS sequence"/>
</dbReference>
<organism evidence="1 2">
    <name type="scientific">Leptospira santarosai str. MOR084</name>
    <dbReference type="NCBI Taxonomy" id="1049984"/>
    <lineage>
        <taxon>Bacteria</taxon>
        <taxon>Pseudomonadati</taxon>
        <taxon>Spirochaetota</taxon>
        <taxon>Spirochaetia</taxon>
        <taxon>Leptospirales</taxon>
        <taxon>Leptospiraceae</taxon>
        <taxon>Leptospira</taxon>
    </lineage>
</organism>
<keyword evidence="2" id="KW-1185">Reference proteome</keyword>
<evidence type="ECO:0000313" key="1">
    <source>
        <dbReference type="EMBL" id="EKO32268.1"/>
    </source>
</evidence>
<reference evidence="1" key="1">
    <citation type="submission" date="2012-10" db="EMBL/GenBank/DDBJ databases">
        <authorList>
            <person name="Harkins D.M."/>
            <person name="Durkin A.S."/>
            <person name="Brinkac L.M."/>
            <person name="Haft D.H."/>
            <person name="Selengut J.D."/>
            <person name="Sanka R."/>
            <person name="DePew J."/>
            <person name="Purushe J."/>
            <person name="Matthias M.A."/>
            <person name="Vinetz J.M."/>
            <person name="Sutton G.G."/>
            <person name="Nierman W.C."/>
            <person name="Fouts D.E."/>
        </authorList>
    </citation>
    <scope>NUCLEOTIDE SEQUENCE [LARGE SCALE GENOMIC DNA]</scope>
    <source>
        <strain evidence="1">MOR084</strain>
    </source>
</reference>
<comment type="caution">
    <text evidence="1">The sequence shown here is derived from an EMBL/GenBank/DDBJ whole genome shotgun (WGS) entry which is preliminary data.</text>
</comment>
<protein>
    <submittedName>
        <fullName evidence="1">Uncharacterized protein</fullName>
    </submittedName>
</protein>
<name>A0A0E2BAB0_9LEPT</name>
<gene>
    <name evidence="1" type="ORF">LEP1GSC179_4056</name>
</gene>
<sequence length="62" mass="6882">MVVIGAIIIVPIVLFISLGEIITQGLDFLISYPIVGSKFIKYTSYWAITITIPNLTNLLNQE</sequence>
<dbReference type="AlphaFoldDB" id="A0A0E2BAB0"/>